<dbReference type="PROSITE" id="PS51808">
    <property type="entry name" value="CHCH"/>
    <property type="match status" value="1"/>
</dbReference>
<gene>
    <name evidence="21 23" type="ORF">P152DRAFT_437549</name>
</gene>
<evidence type="ECO:0000256" key="16">
    <source>
        <dbReference type="ARBA" id="ARBA00023157"/>
    </source>
</evidence>
<keyword evidence="12" id="KW-0560">Oxidoreductase</keyword>
<evidence type="ECO:0000256" key="4">
    <source>
        <dbReference type="ARBA" id="ARBA00013714"/>
    </source>
</evidence>
<keyword evidence="15" id="KW-0472">Membrane</keyword>
<protein>
    <recommendedName>
        <fullName evidence="4">Mitochondrial intermembrane space import and assembly protein 40</fullName>
    </recommendedName>
    <alternativeName>
        <fullName evidence="19">Mitochondrial import inner membrane translocase TIM40</fullName>
    </alternativeName>
</protein>
<evidence type="ECO:0000256" key="2">
    <source>
        <dbReference type="ARBA" id="ARBA00001973"/>
    </source>
</evidence>
<reference evidence="21 23" key="1">
    <citation type="submission" date="2020-01" db="EMBL/GenBank/DDBJ databases">
        <authorList>
            <consortium name="DOE Joint Genome Institute"/>
            <person name="Haridas S."/>
            <person name="Albert R."/>
            <person name="Binder M."/>
            <person name="Bloem J."/>
            <person name="Labutti K."/>
            <person name="Salamov A."/>
            <person name="Andreopoulos B."/>
            <person name="Baker S.E."/>
            <person name="Barry K."/>
            <person name="Bills G."/>
            <person name="Bluhm B.H."/>
            <person name="Cannon C."/>
            <person name="Castanera R."/>
            <person name="Culley D.E."/>
            <person name="Daum C."/>
            <person name="Ezra D."/>
            <person name="Gonzalez J.B."/>
            <person name="Henrissat B."/>
            <person name="Kuo A."/>
            <person name="Liang C."/>
            <person name="Lipzen A."/>
            <person name="Lutzoni F."/>
            <person name="Magnuson J."/>
            <person name="Mondo S."/>
            <person name="Nolan M."/>
            <person name="Ohm R."/>
            <person name="Pangilinan J."/>
            <person name="Park H.-J."/>
            <person name="Ramirez L."/>
            <person name="Alfaro M."/>
            <person name="Sun H."/>
            <person name="Tritt A."/>
            <person name="Yoshinaga Y."/>
            <person name="Zwiers L.-H."/>
            <person name="Turgeon B.G."/>
            <person name="Goodwin S.B."/>
            <person name="Spatafora J.W."/>
            <person name="Crous P.W."/>
            <person name="Grigoriev I.V."/>
        </authorList>
    </citation>
    <scope>NUCLEOTIDE SEQUENCE</scope>
    <source>
        <strain evidence="21 23">CBS 781.70</strain>
    </source>
</reference>
<proteinExistence type="predicted"/>
<keyword evidence="6" id="KW-0812">Transmembrane</keyword>
<organism evidence="21">
    <name type="scientific">Eremomyces bilateralis CBS 781.70</name>
    <dbReference type="NCBI Taxonomy" id="1392243"/>
    <lineage>
        <taxon>Eukaryota</taxon>
        <taxon>Fungi</taxon>
        <taxon>Dikarya</taxon>
        <taxon>Ascomycota</taxon>
        <taxon>Pezizomycotina</taxon>
        <taxon>Dothideomycetes</taxon>
        <taxon>Dothideomycetes incertae sedis</taxon>
        <taxon>Eremomycetales</taxon>
        <taxon>Eremomycetaceae</taxon>
        <taxon>Eremomyces</taxon>
    </lineage>
</organism>
<evidence type="ECO:0000256" key="13">
    <source>
        <dbReference type="ARBA" id="ARBA00023010"/>
    </source>
</evidence>
<evidence type="ECO:0000256" key="20">
    <source>
        <dbReference type="SAM" id="MobiDB-lite"/>
    </source>
</evidence>
<dbReference type="GO" id="GO:0045041">
    <property type="term" value="P:protein import into mitochondrial intermembrane space"/>
    <property type="evidence" value="ECO:0007669"/>
    <property type="project" value="InterPro"/>
</dbReference>
<comment type="subcellular location">
    <subcellularLocation>
        <location evidence="3">Mitochondrion inner membrane</location>
        <topology evidence="3">Single-pass type II membrane protein</topology>
        <orientation evidence="3">Intermembrane side</orientation>
    </subcellularLocation>
</comment>
<comment type="function">
    <text evidence="18">Required for the import and folding of small cysteine-containing proteins (small Tim) in the mitochondrial intermembrane space (IMS). Forms a redox cycle with ERV1 that involves a disulfide relay system. Precursor proteins to be imported into the IMS are translocated in their reduced form into the mitochondria. The oxidized form of MIA40 forms a transient intermolecular disulfide bridge with the reduced precursor protein, resulting in oxidation of the precursor protein that now contains an intramolecular disulfide bond and is able to undergo folding in the IMS.</text>
</comment>
<evidence type="ECO:0000256" key="15">
    <source>
        <dbReference type="ARBA" id="ARBA00023136"/>
    </source>
</evidence>
<evidence type="ECO:0000256" key="7">
    <source>
        <dbReference type="ARBA" id="ARBA00022792"/>
    </source>
</evidence>
<keyword evidence="14" id="KW-0496">Mitochondrion</keyword>
<dbReference type="Gene3D" id="1.10.287.2900">
    <property type="match status" value="1"/>
</dbReference>
<keyword evidence="10" id="KW-0735">Signal-anchor</keyword>
<evidence type="ECO:0000256" key="14">
    <source>
        <dbReference type="ARBA" id="ARBA00023128"/>
    </source>
</evidence>
<keyword evidence="16" id="KW-1015">Disulfide bond</keyword>
<evidence type="ECO:0000256" key="17">
    <source>
        <dbReference type="ARBA" id="ARBA00023284"/>
    </source>
</evidence>
<reference evidence="23" key="3">
    <citation type="submission" date="2025-04" db="UniProtKB">
        <authorList>
            <consortium name="RefSeq"/>
        </authorList>
    </citation>
    <scope>IDENTIFICATION</scope>
    <source>
        <strain evidence="23">CBS 781.70</strain>
    </source>
</reference>
<sequence length="311" mass="32760">MLRLASHQLARASSRSVQPATRVAGRRFASSGAAKPRSWKNFAARLGLAGGAVYLYNTNNAVTPHPIIPSNTQPEQNEPETLRSVEDISAERRKRNAEVQKADAPPPSDSDSERTAVAGATGAVEEVAGGIEGLEEEAGQQGAFNEETGEINWDCPCLGGMADGPCGENFKAAFSCFVYSNEEPKGVDCIDKFKNMQDCFRQYPDIYGAELEDDEELEGIEMGEKEAAAAGAAVEPPELAAMDVAGGVKPPKNDADVVGAVAARTDATNDVNPPQAPARESAEKGPAESARDEDPKGVTPGEPDATTDAQK</sequence>
<keyword evidence="22" id="KW-1185">Reference proteome</keyword>
<keyword evidence="11" id="KW-1133">Transmembrane helix</keyword>
<dbReference type="GO" id="GO:0015035">
    <property type="term" value="F:protein-disulfide reductase activity"/>
    <property type="evidence" value="ECO:0007669"/>
    <property type="project" value="InterPro"/>
</dbReference>
<comment type="cofactor">
    <cofactor evidence="2">
        <name>Cu(2+)</name>
        <dbReference type="ChEBI" id="CHEBI:29036"/>
    </cofactor>
</comment>
<evidence type="ECO:0000256" key="18">
    <source>
        <dbReference type="ARBA" id="ARBA00024980"/>
    </source>
</evidence>
<evidence type="ECO:0000256" key="12">
    <source>
        <dbReference type="ARBA" id="ARBA00023002"/>
    </source>
</evidence>
<evidence type="ECO:0000256" key="6">
    <source>
        <dbReference type="ARBA" id="ARBA00022692"/>
    </source>
</evidence>
<dbReference type="RefSeq" id="XP_033533402.1">
    <property type="nucleotide sequence ID" value="XM_033677584.1"/>
</dbReference>
<evidence type="ECO:0000313" key="23">
    <source>
        <dbReference type="RefSeq" id="XP_033533402.1"/>
    </source>
</evidence>
<evidence type="ECO:0000256" key="9">
    <source>
        <dbReference type="ARBA" id="ARBA00022946"/>
    </source>
</evidence>
<dbReference type="OrthoDB" id="7481291at2759"/>
<name>A0A6G1G1G6_9PEZI</name>
<dbReference type="FunFam" id="1.10.287.2900:FF:000002">
    <property type="entry name" value="Mitochondrial intermembrane space import and assembly protein"/>
    <property type="match status" value="1"/>
</dbReference>
<evidence type="ECO:0000256" key="11">
    <source>
        <dbReference type="ARBA" id="ARBA00022989"/>
    </source>
</evidence>
<evidence type="ECO:0000256" key="1">
    <source>
        <dbReference type="ARBA" id="ARBA00001947"/>
    </source>
</evidence>
<dbReference type="GO" id="GO:0005743">
    <property type="term" value="C:mitochondrial inner membrane"/>
    <property type="evidence" value="ECO:0007669"/>
    <property type="project" value="UniProtKB-SubCell"/>
</dbReference>
<dbReference type="Proteomes" id="UP000504638">
    <property type="component" value="Unplaced"/>
</dbReference>
<keyword evidence="9" id="KW-0809">Transit peptide</keyword>
<keyword evidence="7" id="KW-0999">Mitochondrion inner membrane</keyword>
<evidence type="ECO:0000256" key="5">
    <source>
        <dbReference type="ARBA" id="ARBA00022448"/>
    </source>
</evidence>
<keyword evidence="13" id="KW-0811">Translocation</keyword>
<dbReference type="InterPro" id="IPR039289">
    <property type="entry name" value="CHCHD4"/>
</dbReference>
<feature type="region of interest" description="Disordered" evidence="20">
    <location>
        <begin position="92"/>
        <end position="118"/>
    </location>
</feature>
<evidence type="ECO:0000256" key="10">
    <source>
        <dbReference type="ARBA" id="ARBA00022968"/>
    </source>
</evidence>
<keyword evidence="8" id="KW-0653">Protein transport</keyword>
<evidence type="ECO:0000313" key="21">
    <source>
        <dbReference type="EMBL" id="KAF1811771.1"/>
    </source>
</evidence>
<dbReference type="PANTHER" id="PTHR21622:SF0">
    <property type="entry name" value="COILED-COIL-HELIX-COILED-COIL-HELIX DOMAIN CONTAINING 4"/>
    <property type="match status" value="1"/>
</dbReference>
<dbReference type="PANTHER" id="PTHR21622">
    <property type="entry name" value="COILED-COIL-HELIX-COILED-COIL-HELIX DOMAIN CONTAINING 4"/>
    <property type="match status" value="1"/>
</dbReference>
<evidence type="ECO:0000256" key="8">
    <source>
        <dbReference type="ARBA" id="ARBA00022927"/>
    </source>
</evidence>
<evidence type="ECO:0000256" key="3">
    <source>
        <dbReference type="ARBA" id="ARBA00004164"/>
    </source>
</evidence>
<feature type="compositionally biased region" description="Basic and acidic residues" evidence="20">
    <location>
        <begin position="280"/>
        <end position="296"/>
    </location>
</feature>
<feature type="region of interest" description="Disordered" evidence="20">
    <location>
        <begin position="244"/>
        <end position="311"/>
    </location>
</feature>
<comment type="cofactor">
    <cofactor evidence="1">
        <name>Zn(2+)</name>
        <dbReference type="ChEBI" id="CHEBI:29105"/>
    </cofactor>
</comment>
<keyword evidence="5" id="KW-0813">Transport</keyword>
<dbReference type="EMBL" id="ML975160">
    <property type="protein sequence ID" value="KAF1811771.1"/>
    <property type="molecule type" value="Genomic_DNA"/>
</dbReference>
<dbReference type="AlphaFoldDB" id="A0A6G1G1G6"/>
<dbReference type="GeneID" id="54418154"/>
<evidence type="ECO:0000256" key="19">
    <source>
        <dbReference type="ARBA" id="ARBA00033150"/>
    </source>
</evidence>
<dbReference type="GO" id="GO:0005758">
    <property type="term" value="C:mitochondrial intermembrane space"/>
    <property type="evidence" value="ECO:0007669"/>
    <property type="project" value="TreeGrafter"/>
</dbReference>
<keyword evidence="17" id="KW-0676">Redox-active center</keyword>
<feature type="compositionally biased region" description="Basic and acidic residues" evidence="20">
    <location>
        <begin position="92"/>
        <end position="101"/>
    </location>
</feature>
<accession>A0A6G1G1G6</accession>
<evidence type="ECO:0000313" key="22">
    <source>
        <dbReference type="Proteomes" id="UP000504638"/>
    </source>
</evidence>
<reference evidence="23" key="2">
    <citation type="submission" date="2020-04" db="EMBL/GenBank/DDBJ databases">
        <authorList>
            <consortium name="NCBI Genome Project"/>
        </authorList>
    </citation>
    <scope>NUCLEOTIDE SEQUENCE</scope>
    <source>
        <strain evidence="23">CBS 781.70</strain>
    </source>
</reference>